<evidence type="ECO:0000313" key="2">
    <source>
        <dbReference type="Proteomes" id="UP000243985"/>
    </source>
</evidence>
<reference evidence="1 2" key="1">
    <citation type="submission" date="2018-04" db="EMBL/GenBank/DDBJ databases">
        <title>Genomic Encyclopedia of Archaeal and Bacterial Type Strains, Phase II (KMG-II): from individual species to whole genera.</title>
        <authorList>
            <person name="Goeker M."/>
        </authorList>
    </citation>
    <scope>NUCLEOTIDE SEQUENCE [LARGE SCALE GENOMIC DNA]</scope>
    <source>
        <strain evidence="1 2">DSM 22902</strain>
    </source>
</reference>
<dbReference type="RefSeq" id="WP_107781995.1">
    <property type="nucleotide sequence ID" value="NZ_QBKG01000005.1"/>
</dbReference>
<dbReference type="Proteomes" id="UP000243985">
    <property type="component" value="Unassembled WGS sequence"/>
</dbReference>
<dbReference type="GeneID" id="84580540"/>
<accession>A0A2T5XUN1</accession>
<sequence length="425" mass="51269">MNMTLDNFTPIQKLIFADAFMAIICDNYYQEEKDFDSESRLSERRFVYPDGKLKVREAYDYKRSRVTKFFFENNEELLRLTVPLYTDDEQRTMFTPLKERVQQLGFSLENIERLSLSQQCNDPKNLTEQKVLIDKSSIYGESFDIENTTYNKEGWAIWREKYNSYYPEKSKGRYVFEYTGKKIMEKIFYDICDPSVKFFSYDAEDRLVQEGNLYYEYYHKNKANCIRMYPEKPRKYSEIGYLHTQKKDTFTETTKCITEFGKTEKIVSTLNQNHQLVRKVETTYCNYGKNKKRYRPRKKDIIRETIEQNTYNVAGLLVKREYISFDDDIPQIDSYSVETFNYNEQGQKVEHNKKTKYKNGFEPKYKIFLEQTLYYYDSEGNLTREELKKWCADEGIETNVEHFTTHHFYVENDEYKEHLKVTVKK</sequence>
<dbReference type="EMBL" id="QBKG01000005">
    <property type="protein sequence ID" value="PTX07003.1"/>
    <property type="molecule type" value="Genomic_DNA"/>
</dbReference>
<name>A0A2T5XUN1_9FLAO</name>
<comment type="caution">
    <text evidence="1">The sequence shown here is derived from an EMBL/GenBank/DDBJ whole genome shotgun (WGS) entry which is preliminary data.</text>
</comment>
<protein>
    <submittedName>
        <fullName evidence="1">Uncharacterized protein</fullName>
    </submittedName>
</protein>
<organism evidence="1 2">
    <name type="scientific">Capnocytophaga leadbetteri</name>
    <dbReference type="NCBI Taxonomy" id="327575"/>
    <lineage>
        <taxon>Bacteria</taxon>
        <taxon>Pseudomonadati</taxon>
        <taxon>Bacteroidota</taxon>
        <taxon>Flavobacteriia</taxon>
        <taxon>Flavobacteriales</taxon>
        <taxon>Flavobacteriaceae</taxon>
        <taxon>Capnocytophaga</taxon>
    </lineage>
</organism>
<evidence type="ECO:0000313" key="1">
    <source>
        <dbReference type="EMBL" id="PTX07003.1"/>
    </source>
</evidence>
<gene>
    <name evidence="1" type="ORF">C8P65_1056</name>
</gene>
<proteinExistence type="predicted"/>
<dbReference type="AlphaFoldDB" id="A0A2T5XUN1"/>